<evidence type="ECO:0000256" key="1">
    <source>
        <dbReference type="ARBA" id="ARBA00005721"/>
    </source>
</evidence>
<dbReference type="PANTHER" id="PTHR34297:SF2">
    <property type="entry name" value="ASP23_GLS24 FAMILY ENVELOPE STRESS RESPONSE PROTEIN"/>
    <property type="match status" value="1"/>
</dbReference>
<comment type="caution">
    <text evidence="2">The sequence shown here is derived from an EMBL/GenBank/DDBJ whole genome shotgun (WGS) entry which is preliminary data.</text>
</comment>
<protein>
    <submittedName>
        <fullName evidence="2">Asp23/Gls24 family envelope stress response protein</fullName>
    </submittedName>
</protein>
<name>A0ABT4CTG7_9CLOT</name>
<dbReference type="RefSeq" id="WP_268051346.1">
    <property type="nucleotide sequence ID" value="NZ_JAPQES010000007.1"/>
</dbReference>
<reference evidence="2" key="1">
    <citation type="submission" date="2022-12" db="EMBL/GenBank/DDBJ databases">
        <authorList>
            <person name="Wang J."/>
        </authorList>
    </citation>
    <scope>NUCLEOTIDE SEQUENCE</scope>
    <source>
        <strain evidence="2">HY-42-06</strain>
    </source>
</reference>
<dbReference type="PANTHER" id="PTHR34297">
    <property type="entry name" value="HYPOTHETICAL CYTOSOLIC PROTEIN-RELATED"/>
    <property type="match status" value="1"/>
</dbReference>
<evidence type="ECO:0000313" key="3">
    <source>
        <dbReference type="Proteomes" id="UP001079657"/>
    </source>
</evidence>
<sequence length="115" mass="12725">MLGITSEHGAINYSDEVLANIVGVSTMECYGVVGMASKNAKDGLWELLKVESLNRGVRIHNKDNKLFIELYIIVEYGTKISVIANNIIQKIKYHVENYTGLKVASITVNVQGVRV</sequence>
<accession>A0ABT4CTG7</accession>
<keyword evidence="3" id="KW-1185">Reference proteome</keyword>
<dbReference type="Pfam" id="PF03780">
    <property type="entry name" value="Asp23"/>
    <property type="match status" value="1"/>
</dbReference>
<dbReference type="InterPro" id="IPR005531">
    <property type="entry name" value="Asp23"/>
</dbReference>
<gene>
    <name evidence="2" type="ORF">OXH55_17185</name>
</gene>
<proteinExistence type="inferred from homology"/>
<dbReference type="Proteomes" id="UP001079657">
    <property type="component" value="Unassembled WGS sequence"/>
</dbReference>
<organism evidence="2 3">
    <name type="scientific">Clostridium ganghwense</name>
    <dbReference type="NCBI Taxonomy" id="312089"/>
    <lineage>
        <taxon>Bacteria</taxon>
        <taxon>Bacillati</taxon>
        <taxon>Bacillota</taxon>
        <taxon>Clostridia</taxon>
        <taxon>Eubacteriales</taxon>
        <taxon>Clostridiaceae</taxon>
        <taxon>Clostridium</taxon>
    </lineage>
</organism>
<dbReference type="EMBL" id="JAPQES010000007">
    <property type="protein sequence ID" value="MCY6372368.1"/>
    <property type="molecule type" value="Genomic_DNA"/>
</dbReference>
<evidence type="ECO:0000313" key="2">
    <source>
        <dbReference type="EMBL" id="MCY6372368.1"/>
    </source>
</evidence>
<comment type="similarity">
    <text evidence="1">Belongs to the asp23 family.</text>
</comment>